<feature type="region of interest" description="Disordered" evidence="1">
    <location>
        <begin position="39"/>
        <end position="112"/>
    </location>
</feature>
<evidence type="ECO:0000313" key="3">
    <source>
        <dbReference type="EMBL" id="CUO02549.1"/>
    </source>
</evidence>
<dbReference type="EMBL" id="CYYP01000007">
    <property type="protein sequence ID" value="CUO02549.1"/>
    <property type="molecule type" value="Genomic_DNA"/>
</dbReference>
<evidence type="ECO:0000256" key="1">
    <source>
        <dbReference type="SAM" id="MobiDB-lite"/>
    </source>
</evidence>
<dbReference type="Gene3D" id="3.40.570.10">
    <property type="entry name" value="Extracellular Endonuclease, subunit A"/>
    <property type="match status" value="1"/>
</dbReference>
<dbReference type="InterPro" id="IPR044927">
    <property type="entry name" value="Endonuclea_NS_2"/>
</dbReference>
<feature type="compositionally biased region" description="Basic and acidic residues" evidence="1">
    <location>
        <begin position="49"/>
        <end position="58"/>
    </location>
</feature>
<dbReference type="InterPro" id="IPR044929">
    <property type="entry name" value="DNA/RNA_non-sp_Endonuclease_sf"/>
</dbReference>
<feature type="compositionally biased region" description="Low complexity" evidence="1">
    <location>
        <begin position="88"/>
        <end position="105"/>
    </location>
</feature>
<evidence type="ECO:0000259" key="2">
    <source>
        <dbReference type="Pfam" id="PF13930"/>
    </source>
</evidence>
<organism evidence="3 4">
    <name type="scientific">Collinsella aerofaciens</name>
    <dbReference type="NCBI Taxonomy" id="74426"/>
    <lineage>
        <taxon>Bacteria</taxon>
        <taxon>Bacillati</taxon>
        <taxon>Actinomycetota</taxon>
        <taxon>Coriobacteriia</taxon>
        <taxon>Coriobacteriales</taxon>
        <taxon>Coriobacteriaceae</taxon>
        <taxon>Collinsella</taxon>
    </lineage>
</organism>
<dbReference type="AlphaFoldDB" id="A0A174BQT2"/>
<reference evidence="3 4" key="1">
    <citation type="submission" date="2015-09" db="EMBL/GenBank/DDBJ databases">
        <authorList>
            <consortium name="Pathogen Informatics"/>
        </authorList>
    </citation>
    <scope>NUCLEOTIDE SEQUENCE [LARGE SCALE GENOMIC DNA]</scope>
    <source>
        <strain evidence="3 4">2789STDY5608823</strain>
    </source>
</reference>
<accession>A0A174BQT2</accession>
<protein>
    <recommendedName>
        <fullName evidence="2">Type VII secretion system protein EssD-like domain-containing protein</fullName>
    </recommendedName>
</protein>
<feature type="domain" description="Type VII secretion system protein EssD-like" evidence="2">
    <location>
        <begin position="167"/>
        <end position="292"/>
    </location>
</feature>
<gene>
    <name evidence="3" type="ORF">ERS852381_00956</name>
</gene>
<dbReference type="Proteomes" id="UP000095468">
    <property type="component" value="Unassembled WGS sequence"/>
</dbReference>
<name>A0A174BQT2_9ACTN</name>
<sequence>MSRKSAYKKVLSIGTAVVLGFALFTGSLDGAPKLLSPQSDEQAVALAEKQNESPSRTDDEADLVARLESGTASSSDPQNDQDPGDGSGSAATDTGDGASADSAATPIDEVENPDLNRARGVYLSSIPDYAGNPYVALRADSTHPLGTPSFTLDEYDRATEEGCFKKFSKLDSLGRTRKALACVGPESLGQGKRGDISRIHPAGWHQQRYDFIPGQSLYNRCHLIAWSLCGENANRKNLLTGTRYLNETGMLPFEEQILGYIRDTGNHVLYRVTPMYGEEELVCRGVRLEAQSIEDHGKTLCFHVYCYNLQPHVQIDYATGRNQASGD</sequence>
<evidence type="ECO:0000313" key="4">
    <source>
        <dbReference type="Proteomes" id="UP000095468"/>
    </source>
</evidence>
<feature type="compositionally biased region" description="Polar residues" evidence="1">
    <location>
        <begin position="70"/>
        <end position="81"/>
    </location>
</feature>
<dbReference type="Pfam" id="PF13930">
    <property type="entry name" value="Endonuclea_NS_2"/>
    <property type="match status" value="1"/>
</dbReference>
<proteinExistence type="predicted"/>
<dbReference type="RefSeq" id="WP_055286230.1">
    <property type="nucleotide sequence ID" value="NZ_CYYP01000007.1"/>
</dbReference>